<comment type="similarity">
    <text evidence="1">Belongs to the ABC transporter superfamily.</text>
</comment>
<dbReference type="InterPro" id="IPR003439">
    <property type="entry name" value="ABC_transporter-like_ATP-bd"/>
</dbReference>
<dbReference type="PANTHER" id="PTHR43335:SF4">
    <property type="entry name" value="ABC TRANSPORTER, ATP-BINDING PROTEIN"/>
    <property type="match status" value="1"/>
</dbReference>
<protein>
    <submittedName>
        <fullName evidence="6">ATP-binding cassette domain-containing protein</fullName>
    </submittedName>
</protein>
<evidence type="ECO:0000259" key="5">
    <source>
        <dbReference type="PROSITE" id="PS50893"/>
    </source>
</evidence>
<organism evidence="6 7">
    <name type="scientific">Georgenia wutianyii</name>
    <dbReference type="NCBI Taxonomy" id="2585135"/>
    <lineage>
        <taxon>Bacteria</taxon>
        <taxon>Bacillati</taxon>
        <taxon>Actinomycetota</taxon>
        <taxon>Actinomycetes</taxon>
        <taxon>Micrococcales</taxon>
        <taxon>Bogoriellaceae</taxon>
        <taxon>Georgenia</taxon>
    </lineage>
</organism>
<dbReference type="Pfam" id="PF00005">
    <property type="entry name" value="ABC_tran"/>
    <property type="match status" value="1"/>
</dbReference>
<evidence type="ECO:0000256" key="3">
    <source>
        <dbReference type="ARBA" id="ARBA00022741"/>
    </source>
</evidence>
<name>A0ABX5VM61_9MICO</name>
<evidence type="ECO:0000256" key="1">
    <source>
        <dbReference type="ARBA" id="ARBA00005417"/>
    </source>
</evidence>
<accession>A0ABX5VM61</accession>
<dbReference type="EMBL" id="CP040899">
    <property type="protein sequence ID" value="QDB79293.1"/>
    <property type="molecule type" value="Genomic_DNA"/>
</dbReference>
<evidence type="ECO:0000256" key="2">
    <source>
        <dbReference type="ARBA" id="ARBA00022448"/>
    </source>
</evidence>
<keyword evidence="2" id="KW-0813">Transport</keyword>
<dbReference type="PROSITE" id="PS50893">
    <property type="entry name" value="ABC_TRANSPORTER_2"/>
    <property type="match status" value="1"/>
</dbReference>
<feature type="domain" description="ABC transporter" evidence="5">
    <location>
        <begin position="5"/>
        <end position="231"/>
    </location>
</feature>
<sequence>MVPMITAENLTKRYADHLVVDTVSFTARPGRVTGFLGPNGAGKSTTMRMLTGLTRPTAGRATVLGVPFTSLANPGRHVGVLLDAAAQHAGRTGREILTVSAQLMGLPSRRVEEVLTLVGLTPAESRARTRTYSLGMRQRLGLAHALLGEPAVLVLDEPANGLDPAGIRWLRTLLRSFADSGGTVLLSSHLLREVEAVADDLVIIGGGRIVAQGAVADLLATPGTQVHSTDDLTLAAVLAADGHDVSPTGPGLATSATTEEVGRLALTAGVVLTELRPSSSTGLEQLFFDATAQHGREEIPA</sequence>
<evidence type="ECO:0000256" key="4">
    <source>
        <dbReference type="ARBA" id="ARBA00022840"/>
    </source>
</evidence>
<keyword evidence="3" id="KW-0547">Nucleotide-binding</keyword>
<dbReference type="PANTHER" id="PTHR43335">
    <property type="entry name" value="ABC TRANSPORTER, ATP-BINDING PROTEIN"/>
    <property type="match status" value="1"/>
</dbReference>
<dbReference type="SUPFAM" id="SSF52540">
    <property type="entry name" value="P-loop containing nucleoside triphosphate hydrolases"/>
    <property type="match status" value="1"/>
</dbReference>
<gene>
    <name evidence="6" type="ORF">FE251_07875</name>
</gene>
<proteinExistence type="inferred from homology"/>
<keyword evidence="4 6" id="KW-0067">ATP-binding</keyword>
<reference evidence="6 7" key="1">
    <citation type="submission" date="2019-05" db="EMBL/GenBank/DDBJ databases">
        <title>Georgenia *** sp. nov., and Georgenia *** sp. nov., isolated from the intestinal contents of plateau pika (Ochotona curzoniae) in the Qinghai-Tibet plateau of China.</title>
        <authorList>
            <person name="Tian Z."/>
        </authorList>
    </citation>
    <scope>NUCLEOTIDE SEQUENCE [LARGE SCALE GENOMIC DNA]</scope>
    <source>
        <strain evidence="6 7">Z294</strain>
    </source>
</reference>
<dbReference type="Gene3D" id="3.40.50.300">
    <property type="entry name" value="P-loop containing nucleotide triphosphate hydrolases"/>
    <property type="match status" value="1"/>
</dbReference>
<evidence type="ECO:0000313" key="7">
    <source>
        <dbReference type="Proteomes" id="UP000313948"/>
    </source>
</evidence>
<evidence type="ECO:0000313" key="6">
    <source>
        <dbReference type="EMBL" id="QDB79293.1"/>
    </source>
</evidence>
<dbReference type="GO" id="GO:0005524">
    <property type="term" value="F:ATP binding"/>
    <property type="evidence" value="ECO:0007669"/>
    <property type="project" value="UniProtKB-KW"/>
</dbReference>
<keyword evidence="7" id="KW-1185">Reference proteome</keyword>
<dbReference type="InterPro" id="IPR003593">
    <property type="entry name" value="AAA+_ATPase"/>
</dbReference>
<dbReference type="Proteomes" id="UP000313948">
    <property type="component" value="Chromosome"/>
</dbReference>
<dbReference type="SMART" id="SM00382">
    <property type="entry name" value="AAA"/>
    <property type="match status" value="1"/>
</dbReference>
<dbReference type="InterPro" id="IPR027417">
    <property type="entry name" value="P-loop_NTPase"/>
</dbReference>